<feature type="transmembrane region" description="Helical" evidence="10">
    <location>
        <begin position="640"/>
        <end position="660"/>
    </location>
</feature>
<dbReference type="PANTHER" id="PTHR21092:SF0">
    <property type="entry name" value="NICASTRIN"/>
    <property type="match status" value="1"/>
</dbReference>
<keyword evidence="4 10" id="KW-0812">Transmembrane</keyword>
<feature type="domain" description="Nicastrin small lobe" evidence="11">
    <location>
        <begin position="43"/>
        <end position="212"/>
    </location>
</feature>
<evidence type="ECO:0000256" key="7">
    <source>
        <dbReference type="ARBA" id="ARBA00022989"/>
    </source>
</evidence>
<evidence type="ECO:0000313" key="13">
    <source>
        <dbReference type="Proteomes" id="UP000650833"/>
    </source>
</evidence>
<accession>A0A8H7R2Y7</accession>
<evidence type="ECO:0000256" key="3">
    <source>
        <dbReference type="ARBA" id="ARBA00015303"/>
    </source>
</evidence>
<evidence type="ECO:0000256" key="4">
    <source>
        <dbReference type="ARBA" id="ARBA00022692"/>
    </source>
</evidence>
<dbReference type="Pfam" id="PF05450">
    <property type="entry name" value="Nicastrin"/>
    <property type="match status" value="1"/>
</dbReference>
<dbReference type="EMBL" id="JAEPRC010000227">
    <property type="protein sequence ID" value="KAG2203509.1"/>
    <property type="molecule type" value="Genomic_DNA"/>
</dbReference>
<comment type="subcellular location">
    <subcellularLocation>
        <location evidence="1">Membrane</location>
        <topology evidence="1">Single-pass type I membrane protein</topology>
    </subcellularLocation>
</comment>
<comment type="caution">
    <text evidence="12">The sequence shown here is derived from an EMBL/GenBank/DDBJ whole genome shotgun (WGS) entry which is preliminary data.</text>
</comment>
<dbReference type="GO" id="GO:0005886">
    <property type="term" value="C:plasma membrane"/>
    <property type="evidence" value="ECO:0007669"/>
    <property type="project" value="TreeGrafter"/>
</dbReference>
<evidence type="ECO:0000313" key="12">
    <source>
        <dbReference type="EMBL" id="KAG2203509.1"/>
    </source>
</evidence>
<organism evidence="12 13">
    <name type="scientific">Mucor plumbeus</name>
    <dbReference type="NCBI Taxonomy" id="97098"/>
    <lineage>
        <taxon>Eukaryota</taxon>
        <taxon>Fungi</taxon>
        <taxon>Fungi incertae sedis</taxon>
        <taxon>Mucoromycota</taxon>
        <taxon>Mucoromycotina</taxon>
        <taxon>Mucoromycetes</taxon>
        <taxon>Mucorales</taxon>
        <taxon>Mucorineae</taxon>
        <taxon>Mucoraceae</taxon>
        <taxon>Mucor</taxon>
    </lineage>
</organism>
<dbReference type="InterPro" id="IPR008710">
    <property type="entry name" value="Nicastrin"/>
</dbReference>
<dbReference type="PANTHER" id="PTHR21092">
    <property type="entry name" value="NICASTRIN"/>
    <property type="match status" value="1"/>
</dbReference>
<proteinExistence type="inferred from homology"/>
<keyword evidence="8 10" id="KW-0472">Membrane</keyword>
<dbReference type="GO" id="GO:0016485">
    <property type="term" value="P:protein processing"/>
    <property type="evidence" value="ECO:0007669"/>
    <property type="project" value="InterPro"/>
</dbReference>
<dbReference type="SUPFAM" id="SSF53187">
    <property type="entry name" value="Zn-dependent exopeptidases"/>
    <property type="match status" value="1"/>
</dbReference>
<dbReference type="Proteomes" id="UP000650833">
    <property type="component" value="Unassembled WGS sequence"/>
</dbReference>
<protein>
    <recommendedName>
        <fullName evidence="3">Nicastrin</fullName>
    </recommendedName>
</protein>
<dbReference type="Pfam" id="PF18266">
    <property type="entry name" value="Ncstrn_small"/>
    <property type="match status" value="1"/>
</dbReference>
<keyword evidence="5" id="KW-0732">Signal</keyword>
<evidence type="ECO:0000256" key="5">
    <source>
        <dbReference type="ARBA" id="ARBA00022729"/>
    </source>
</evidence>
<dbReference type="InterPro" id="IPR041084">
    <property type="entry name" value="Ncstrn_small"/>
</dbReference>
<evidence type="ECO:0000259" key="11">
    <source>
        <dbReference type="Pfam" id="PF18266"/>
    </source>
</evidence>
<name>A0A8H7R2Y7_9FUNG</name>
<sequence length="671" mass="74690">MQIEKLLILFTLSSIAILKFLVLAEDIATTLYPYIYTNLYNWPCVRLLNATGTIGCHSLQKKSGILYQINTQDDISNFISSKPNGDYALVLPYYLLTRANIDSLATTKKVTGLVILLSNSTNQPQSLTSPDSTCPNCEFGLYANDANRYEWNPQAQNLIEETFDFPIFAIRPESTASQKAYDYITTSISYNVANEYKNYPLKAMDFDLFMWAAVNSETCLRRGWCQAVGGMSVYSTPSLEISPDDKKPIVIVSASIDSRSLFHDLTVGASNDISGMITVLAIADALSRAPTSVDKLPKHILYTLFTAESWGLAGSQRFVKDISTPFVCTNATRATACPYTNAPCTFPCVRNTYFQNINFDNIESIFEFQSVSGINSNYTDGYYVHVDDAKQSQPLITALQPYTNIKTASIDGVDRKLPPSSAMSFLQKRRDIQAAVITDYQKNLGSYYNSDMDDALDITKATDSICGLVNSTANAIYNQASNGNLTNQITANCTLISSMLECLISNFSCPFMQNYFNVTAVSRITHYSSVYSFENPQPQLLQRFAFSFLSGVTGKQRAADNGQPVQCQTIKDCASNEYCIKQQCTTSLTTYHEAYGTGLQYDESTGFVKVVDPSKGTWTESTWDSPAMRIFYITSKSHQVVEFVIGLLWMLASFAIVLFVKKYLKKTLKTE</sequence>
<dbReference type="AlphaFoldDB" id="A0A8H7R2Y7"/>
<keyword evidence="7 10" id="KW-1133">Transmembrane helix</keyword>
<dbReference type="OrthoDB" id="10265862at2759"/>
<evidence type="ECO:0000256" key="10">
    <source>
        <dbReference type="SAM" id="Phobius"/>
    </source>
</evidence>
<keyword evidence="13" id="KW-1185">Reference proteome</keyword>
<reference evidence="12" key="1">
    <citation type="submission" date="2020-12" db="EMBL/GenBank/DDBJ databases">
        <title>Metabolic potential, ecology and presence of endohyphal bacteria is reflected in genomic diversity of Mucoromycotina.</title>
        <authorList>
            <person name="Muszewska A."/>
            <person name="Okrasinska A."/>
            <person name="Steczkiewicz K."/>
            <person name="Drgas O."/>
            <person name="Orlowska M."/>
            <person name="Perlinska-Lenart U."/>
            <person name="Aleksandrzak-Piekarczyk T."/>
            <person name="Szatraj K."/>
            <person name="Zielenkiewicz U."/>
            <person name="Pilsyk S."/>
            <person name="Malc E."/>
            <person name="Mieczkowski P."/>
            <person name="Kruszewska J.S."/>
            <person name="Biernat P."/>
            <person name="Pawlowska J."/>
        </authorList>
    </citation>
    <scope>NUCLEOTIDE SEQUENCE</scope>
    <source>
        <strain evidence="12">CBS 226.32</strain>
    </source>
</reference>
<evidence type="ECO:0000256" key="6">
    <source>
        <dbReference type="ARBA" id="ARBA00022976"/>
    </source>
</evidence>
<evidence type="ECO:0000256" key="8">
    <source>
        <dbReference type="ARBA" id="ARBA00023136"/>
    </source>
</evidence>
<evidence type="ECO:0000256" key="2">
    <source>
        <dbReference type="ARBA" id="ARBA00007717"/>
    </source>
</evidence>
<gene>
    <name evidence="12" type="ORF">INT46_010888</name>
</gene>
<evidence type="ECO:0000256" key="9">
    <source>
        <dbReference type="ARBA" id="ARBA00023180"/>
    </source>
</evidence>
<keyword evidence="6" id="KW-0914">Notch signaling pathway</keyword>
<comment type="similarity">
    <text evidence="2">Belongs to the nicastrin family.</text>
</comment>
<dbReference type="Gene3D" id="3.40.630.10">
    <property type="entry name" value="Zn peptidases"/>
    <property type="match status" value="1"/>
</dbReference>
<keyword evidence="9" id="KW-0325">Glycoprotein</keyword>
<evidence type="ECO:0000256" key="1">
    <source>
        <dbReference type="ARBA" id="ARBA00004479"/>
    </source>
</evidence>